<keyword evidence="3" id="KW-1185">Reference proteome</keyword>
<evidence type="ECO:0000256" key="1">
    <source>
        <dbReference type="SAM" id="SignalP"/>
    </source>
</evidence>
<dbReference type="Proteomes" id="UP000660680">
    <property type="component" value="Unassembled WGS sequence"/>
</dbReference>
<gene>
    <name evidence="2" type="ORF">GCM10010171_11330</name>
</gene>
<comment type="caution">
    <text evidence="2">The sequence shown here is derived from an EMBL/GenBank/DDBJ whole genome shotgun (WGS) entry which is preliminary data.</text>
</comment>
<dbReference type="RefSeq" id="WP_189209177.1">
    <property type="nucleotide sequence ID" value="NZ_BMRB01000001.1"/>
</dbReference>
<dbReference type="EMBL" id="BMRB01000001">
    <property type="protein sequence ID" value="GGS20405.1"/>
    <property type="molecule type" value="Genomic_DNA"/>
</dbReference>
<dbReference type="CDD" id="cd00161">
    <property type="entry name" value="beta-trefoil_Ricin-like"/>
    <property type="match status" value="1"/>
</dbReference>
<organism evidence="2 3">
    <name type="scientific">Actinokineospora fastidiosa</name>
    <dbReference type="NCBI Taxonomy" id="1816"/>
    <lineage>
        <taxon>Bacteria</taxon>
        <taxon>Bacillati</taxon>
        <taxon>Actinomycetota</taxon>
        <taxon>Actinomycetes</taxon>
        <taxon>Pseudonocardiales</taxon>
        <taxon>Pseudonocardiaceae</taxon>
        <taxon>Actinokineospora</taxon>
    </lineage>
</organism>
<protein>
    <recommendedName>
        <fullName evidence="4">Ricin B lectin domain-containing protein</fullName>
    </recommendedName>
</protein>
<dbReference type="Gene3D" id="2.80.10.50">
    <property type="match status" value="1"/>
</dbReference>
<evidence type="ECO:0000313" key="3">
    <source>
        <dbReference type="Proteomes" id="UP000660680"/>
    </source>
</evidence>
<reference evidence="2" key="1">
    <citation type="journal article" date="2014" name="Int. J. Syst. Evol. Microbiol.">
        <title>Complete genome sequence of Corynebacterium casei LMG S-19264T (=DSM 44701T), isolated from a smear-ripened cheese.</title>
        <authorList>
            <consortium name="US DOE Joint Genome Institute (JGI-PGF)"/>
            <person name="Walter F."/>
            <person name="Albersmeier A."/>
            <person name="Kalinowski J."/>
            <person name="Ruckert C."/>
        </authorList>
    </citation>
    <scope>NUCLEOTIDE SEQUENCE</scope>
    <source>
        <strain evidence="2">JCM 3276</strain>
    </source>
</reference>
<evidence type="ECO:0008006" key="4">
    <source>
        <dbReference type="Google" id="ProtNLM"/>
    </source>
</evidence>
<accession>A0A918G809</accession>
<name>A0A918G809_9PSEU</name>
<proteinExistence type="predicted"/>
<dbReference type="SUPFAM" id="SSF50370">
    <property type="entry name" value="Ricin B-like lectins"/>
    <property type="match status" value="1"/>
</dbReference>
<dbReference type="AlphaFoldDB" id="A0A918G809"/>
<sequence>MKTITGAVAALVAFPAVAAADVPADRYTIISVLTGQCLAIGADKVELADCGGNATTWDVVPAGADEPALLIRHVLDCVAHDGTLGECGDPSQFWTVEQTEAGDFTILSAPERLALSVVPVGDNAAVHTVQTVQSTTEQADLWQLEPLE</sequence>
<evidence type="ECO:0000313" key="2">
    <source>
        <dbReference type="EMBL" id="GGS20405.1"/>
    </source>
</evidence>
<dbReference type="InterPro" id="IPR035992">
    <property type="entry name" value="Ricin_B-like_lectins"/>
</dbReference>
<reference evidence="2" key="2">
    <citation type="submission" date="2020-09" db="EMBL/GenBank/DDBJ databases">
        <authorList>
            <person name="Sun Q."/>
            <person name="Ohkuma M."/>
        </authorList>
    </citation>
    <scope>NUCLEOTIDE SEQUENCE</scope>
    <source>
        <strain evidence="2">JCM 3276</strain>
    </source>
</reference>
<keyword evidence="1" id="KW-0732">Signal</keyword>
<feature type="signal peptide" evidence="1">
    <location>
        <begin position="1"/>
        <end position="18"/>
    </location>
</feature>
<feature type="chain" id="PRO_5039453816" description="Ricin B lectin domain-containing protein" evidence="1">
    <location>
        <begin position="19"/>
        <end position="148"/>
    </location>
</feature>